<evidence type="ECO:0000259" key="5">
    <source>
        <dbReference type="PROSITE" id="PS50887"/>
    </source>
</evidence>
<feature type="domain" description="GGDEF" evidence="5">
    <location>
        <begin position="423"/>
        <end position="558"/>
    </location>
</feature>
<comment type="caution">
    <text evidence="6">The sequence shown here is derived from an EMBL/GenBank/DDBJ whole genome shotgun (WGS) entry which is preliminary data.</text>
</comment>
<feature type="transmembrane region" description="Helical" evidence="2">
    <location>
        <begin position="190"/>
        <end position="207"/>
    </location>
</feature>
<evidence type="ECO:0000259" key="3">
    <source>
        <dbReference type="PROSITE" id="PS50113"/>
    </source>
</evidence>
<keyword evidence="2" id="KW-0472">Membrane</keyword>
<organism evidence="6 7">
    <name type="scientific">Leptothrix discophora</name>
    <dbReference type="NCBI Taxonomy" id="89"/>
    <lineage>
        <taxon>Bacteria</taxon>
        <taxon>Pseudomonadati</taxon>
        <taxon>Pseudomonadota</taxon>
        <taxon>Betaproteobacteria</taxon>
        <taxon>Burkholderiales</taxon>
        <taxon>Sphaerotilaceae</taxon>
        <taxon>Leptothrix</taxon>
    </lineage>
</organism>
<dbReference type="NCBIfam" id="TIGR00229">
    <property type="entry name" value="sensory_box"/>
    <property type="match status" value="1"/>
</dbReference>
<dbReference type="PROSITE" id="PS50887">
    <property type="entry name" value="GGDEF"/>
    <property type="match status" value="1"/>
</dbReference>
<dbReference type="EMBL" id="JAUZEE010000006">
    <property type="protein sequence ID" value="MDP4301561.1"/>
    <property type="molecule type" value="Genomic_DNA"/>
</dbReference>
<dbReference type="NCBIfam" id="TIGR00254">
    <property type="entry name" value="GGDEF"/>
    <property type="match status" value="1"/>
</dbReference>
<feature type="transmembrane region" description="Helical" evidence="2">
    <location>
        <begin position="134"/>
        <end position="152"/>
    </location>
</feature>
<feature type="transmembrane region" description="Helical" evidence="2">
    <location>
        <begin position="74"/>
        <end position="95"/>
    </location>
</feature>
<dbReference type="Pfam" id="PF00563">
    <property type="entry name" value="EAL"/>
    <property type="match status" value="1"/>
</dbReference>
<dbReference type="InterPro" id="IPR000700">
    <property type="entry name" value="PAS-assoc_C"/>
</dbReference>
<dbReference type="PANTHER" id="PTHR44757">
    <property type="entry name" value="DIGUANYLATE CYCLASE DGCP"/>
    <property type="match status" value="1"/>
</dbReference>
<feature type="domain" description="PAC" evidence="3">
    <location>
        <begin position="331"/>
        <end position="385"/>
    </location>
</feature>
<dbReference type="InterPro" id="IPR000160">
    <property type="entry name" value="GGDEF_dom"/>
</dbReference>
<dbReference type="RefSeq" id="WP_305750109.1">
    <property type="nucleotide sequence ID" value="NZ_JAUZEE010000006.1"/>
</dbReference>
<dbReference type="InterPro" id="IPR029787">
    <property type="entry name" value="Nucleotide_cyclase"/>
</dbReference>
<keyword evidence="2" id="KW-1133">Transmembrane helix</keyword>
<feature type="transmembrane region" description="Helical" evidence="2">
    <location>
        <begin position="164"/>
        <end position="183"/>
    </location>
</feature>
<feature type="region of interest" description="Disordered" evidence="1">
    <location>
        <begin position="1"/>
        <end position="58"/>
    </location>
</feature>
<dbReference type="SMART" id="SM00052">
    <property type="entry name" value="EAL"/>
    <property type="match status" value="1"/>
</dbReference>
<feature type="domain" description="EAL" evidence="4">
    <location>
        <begin position="565"/>
        <end position="815"/>
    </location>
</feature>
<dbReference type="SUPFAM" id="SSF55073">
    <property type="entry name" value="Nucleotide cyclase"/>
    <property type="match status" value="1"/>
</dbReference>
<dbReference type="Gene3D" id="3.30.450.20">
    <property type="entry name" value="PAS domain"/>
    <property type="match status" value="1"/>
</dbReference>
<evidence type="ECO:0000313" key="6">
    <source>
        <dbReference type="EMBL" id="MDP4301561.1"/>
    </source>
</evidence>
<dbReference type="Gene3D" id="3.20.20.450">
    <property type="entry name" value="EAL domain"/>
    <property type="match status" value="1"/>
</dbReference>
<sequence length="874" mass="95027">MPEPTPTSPASRPPPRPSSSRAAGPASRPAASERRRQTRRADDRPPRSPRPDADQRASADLMRLRQADALQRHLPAALGASLVITLLLAAFGPRAAIDPSVWLWALLVTAMELALAQFWWNGRREPRRKVGAPLLRRLTAGAGLFGVVWGLMPGWMLAQSGGDRSLVTAGLIGLCAIGSVTLASVPNAAYAFLGGLSAALLVTQGLYPGAFDGIGLLLWGGCIAVLASAVRWTAQSLAARVRAEHLSQQQGELISLLLRDFEDQGADVLWEIDAAGRLQRVTRRLAGAIGLPTSELNRRPLLAVIQQLQRDLPDGERESRGLLQRCLTEGRPFRDLLVPLMIRGQACWWSLTAKPLTDEDGTAMGWRGVARDVTQARLADRRLSWLAHFDTLTGLTNRAHFRVLLEASIQRLRPGSAGGRGTQGGAVLCMDLDNFKTINDTFGHPAGDALLAEVGQRLRHCLPREAVVARLGGDEFAVLIEGLTETASIAELTQRLLDALAEPVSAQAAQLPVRMSIGISRYPADGLAVDELLQNADLALYDAKSHAPGTARFYVQRLGEQVRRRQIMERDLRDAIEQGQLSLAFQPKIELKGWRVTGFEALMRWRHPVHGNIPPVEFIPIAEDCGLITTLGEWALQEACRCAARWPAELSLAVNLSPVQLMAQNIVSLVESTLKTTGLAAHRLELEITESVFIQENRSTVQQLRGLHDLGVRIALDDFGTGYSSLAYLRRFPFDTLKIDRAFVRELLVSRDARAIVRNIVALAKSLRMATVAEGVEEPAQVLVLGDEGCDQIQGFLAARPMPAEEIRNFLRNWRDQRPVVPPSFQPGVTDAMPIAWKDSLPLQAQGLPAAAVIGSPASGPDGVGRVTAPMSLG</sequence>
<dbReference type="InterPro" id="IPR035919">
    <property type="entry name" value="EAL_sf"/>
</dbReference>
<feature type="compositionally biased region" description="Basic and acidic residues" evidence="1">
    <location>
        <begin position="31"/>
        <end position="58"/>
    </location>
</feature>
<reference evidence="6 7" key="1">
    <citation type="submission" date="2023-08" db="EMBL/GenBank/DDBJ databases">
        <authorList>
            <person name="Roldan D.M."/>
            <person name="Menes R.J."/>
        </authorList>
    </citation>
    <scope>NUCLEOTIDE SEQUENCE [LARGE SCALE GENOMIC DNA]</scope>
    <source>
        <strain evidence="6 7">CCM 2812</strain>
    </source>
</reference>
<dbReference type="InterPro" id="IPR000014">
    <property type="entry name" value="PAS"/>
</dbReference>
<evidence type="ECO:0000256" key="2">
    <source>
        <dbReference type="SAM" id="Phobius"/>
    </source>
</evidence>
<dbReference type="Pfam" id="PF00990">
    <property type="entry name" value="GGDEF"/>
    <property type="match status" value="1"/>
</dbReference>
<gene>
    <name evidence="6" type="ORF">Q8X39_13010</name>
</gene>
<feature type="compositionally biased region" description="Low complexity" evidence="1">
    <location>
        <begin position="18"/>
        <end position="30"/>
    </location>
</feature>
<dbReference type="InterPro" id="IPR035965">
    <property type="entry name" value="PAS-like_dom_sf"/>
</dbReference>
<dbReference type="Pfam" id="PF08448">
    <property type="entry name" value="PAS_4"/>
    <property type="match status" value="1"/>
</dbReference>
<dbReference type="SUPFAM" id="SSF141868">
    <property type="entry name" value="EAL domain-like"/>
    <property type="match status" value="1"/>
</dbReference>
<protein>
    <submittedName>
        <fullName evidence="6">EAL domain-containing protein</fullName>
    </submittedName>
</protein>
<dbReference type="PROSITE" id="PS50113">
    <property type="entry name" value="PAC"/>
    <property type="match status" value="1"/>
</dbReference>
<dbReference type="InterPro" id="IPR001633">
    <property type="entry name" value="EAL_dom"/>
</dbReference>
<keyword evidence="7" id="KW-1185">Reference proteome</keyword>
<dbReference type="InterPro" id="IPR013656">
    <property type="entry name" value="PAS_4"/>
</dbReference>
<dbReference type="InterPro" id="IPR043128">
    <property type="entry name" value="Rev_trsase/Diguanyl_cyclase"/>
</dbReference>
<accession>A0ABT9G4Z9</accession>
<dbReference type="PANTHER" id="PTHR44757:SF2">
    <property type="entry name" value="BIOFILM ARCHITECTURE MAINTENANCE PROTEIN MBAA"/>
    <property type="match status" value="1"/>
</dbReference>
<dbReference type="Proteomes" id="UP001235760">
    <property type="component" value="Unassembled WGS sequence"/>
</dbReference>
<feature type="compositionally biased region" description="Pro residues" evidence="1">
    <location>
        <begin position="1"/>
        <end position="17"/>
    </location>
</feature>
<dbReference type="CDD" id="cd01949">
    <property type="entry name" value="GGDEF"/>
    <property type="match status" value="1"/>
</dbReference>
<evidence type="ECO:0000259" key="4">
    <source>
        <dbReference type="PROSITE" id="PS50883"/>
    </source>
</evidence>
<dbReference type="SMART" id="SM00267">
    <property type="entry name" value="GGDEF"/>
    <property type="match status" value="1"/>
</dbReference>
<dbReference type="PROSITE" id="PS50883">
    <property type="entry name" value="EAL"/>
    <property type="match status" value="1"/>
</dbReference>
<feature type="transmembrane region" description="Helical" evidence="2">
    <location>
        <begin position="101"/>
        <end position="122"/>
    </location>
</feature>
<dbReference type="InterPro" id="IPR052155">
    <property type="entry name" value="Biofilm_reg_signaling"/>
</dbReference>
<dbReference type="Gene3D" id="3.30.70.270">
    <property type="match status" value="1"/>
</dbReference>
<dbReference type="SUPFAM" id="SSF55785">
    <property type="entry name" value="PYP-like sensor domain (PAS domain)"/>
    <property type="match status" value="1"/>
</dbReference>
<dbReference type="CDD" id="cd01948">
    <property type="entry name" value="EAL"/>
    <property type="match status" value="1"/>
</dbReference>
<evidence type="ECO:0000313" key="7">
    <source>
        <dbReference type="Proteomes" id="UP001235760"/>
    </source>
</evidence>
<name>A0ABT9G4Z9_LEPDI</name>
<proteinExistence type="predicted"/>
<evidence type="ECO:0000256" key="1">
    <source>
        <dbReference type="SAM" id="MobiDB-lite"/>
    </source>
</evidence>
<keyword evidence="2" id="KW-0812">Transmembrane</keyword>